<dbReference type="Gene3D" id="3.10.20.90">
    <property type="entry name" value="Phosphatidylinositol 3-kinase Catalytic Subunit, Chain A, domain 1"/>
    <property type="match status" value="1"/>
</dbReference>
<reference evidence="2 3" key="1">
    <citation type="journal article" date="2019" name="Nat. Ecol. Evol.">
        <title>Megaphylogeny resolves global patterns of mushroom evolution.</title>
        <authorList>
            <person name="Varga T."/>
            <person name="Krizsan K."/>
            <person name="Foldi C."/>
            <person name="Dima B."/>
            <person name="Sanchez-Garcia M."/>
            <person name="Sanchez-Ramirez S."/>
            <person name="Szollosi G.J."/>
            <person name="Szarkandi J.G."/>
            <person name="Papp V."/>
            <person name="Albert L."/>
            <person name="Andreopoulos W."/>
            <person name="Angelini C."/>
            <person name="Antonin V."/>
            <person name="Barry K.W."/>
            <person name="Bougher N.L."/>
            <person name="Buchanan P."/>
            <person name="Buyck B."/>
            <person name="Bense V."/>
            <person name="Catcheside P."/>
            <person name="Chovatia M."/>
            <person name="Cooper J."/>
            <person name="Damon W."/>
            <person name="Desjardin D."/>
            <person name="Finy P."/>
            <person name="Geml J."/>
            <person name="Haridas S."/>
            <person name="Hughes K."/>
            <person name="Justo A."/>
            <person name="Karasinski D."/>
            <person name="Kautmanova I."/>
            <person name="Kiss B."/>
            <person name="Kocsube S."/>
            <person name="Kotiranta H."/>
            <person name="LaButti K.M."/>
            <person name="Lechner B.E."/>
            <person name="Liimatainen K."/>
            <person name="Lipzen A."/>
            <person name="Lukacs Z."/>
            <person name="Mihaltcheva S."/>
            <person name="Morgado L.N."/>
            <person name="Niskanen T."/>
            <person name="Noordeloos M.E."/>
            <person name="Ohm R.A."/>
            <person name="Ortiz-Santana B."/>
            <person name="Ovrebo C."/>
            <person name="Racz N."/>
            <person name="Riley R."/>
            <person name="Savchenko A."/>
            <person name="Shiryaev A."/>
            <person name="Soop K."/>
            <person name="Spirin V."/>
            <person name="Szebenyi C."/>
            <person name="Tomsovsky M."/>
            <person name="Tulloss R.E."/>
            <person name="Uehling J."/>
            <person name="Grigoriev I.V."/>
            <person name="Vagvolgyi C."/>
            <person name="Papp T."/>
            <person name="Martin F.M."/>
            <person name="Miettinen O."/>
            <person name="Hibbett D.S."/>
            <person name="Nagy L.G."/>
        </authorList>
    </citation>
    <scope>NUCLEOTIDE SEQUENCE [LARGE SCALE GENOMIC DNA]</scope>
    <source>
        <strain evidence="2 3">FP101781</strain>
    </source>
</reference>
<dbReference type="PROSITE" id="PS50053">
    <property type="entry name" value="UBIQUITIN_2"/>
    <property type="match status" value="1"/>
</dbReference>
<proteinExistence type="predicted"/>
<dbReference type="SUPFAM" id="SSF54236">
    <property type="entry name" value="Ubiquitin-like"/>
    <property type="match status" value="1"/>
</dbReference>
<evidence type="ECO:0000313" key="3">
    <source>
        <dbReference type="Proteomes" id="UP000298030"/>
    </source>
</evidence>
<sequence>MVTIRFQIPQFPAKRKFDLPPEVDRWVETQVEDSIELRDLKEVVQSRWYDLLESVGYGATQSTIGRHLLLVEPATKYTIFFQTQSTSGPLRVGDDVTVASLKKQVNDKMGVVNARWSVVNHTQEVELGDDNKPLKEYGVEEDDTLFFKFEGHSES</sequence>
<name>A0A4Y7SW22_COPMI</name>
<protein>
    <recommendedName>
        <fullName evidence="1">Ubiquitin-like domain-containing protein</fullName>
    </recommendedName>
</protein>
<comment type="caution">
    <text evidence="2">The sequence shown here is derived from an EMBL/GenBank/DDBJ whole genome shotgun (WGS) entry which is preliminary data.</text>
</comment>
<feature type="domain" description="Ubiquitin-like" evidence="1">
    <location>
        <begin position="77"/>
        <end position="145"/>
    </location>
</feature>
<dbReference type="Proteomes" id="UP000298030">
    <property type="component" value="Unassembled WGS sequence"/>
</dbReference>
<organism evidence="2 3">
    <name type="scientific">Coprinellus micaceus</name>
    <name type="common">Glistening ink-cap mushroom</name>
    <name type="synonym">Coprinus micaceus</name>
    <dbReference type="NCBI Taxonomy" id="71717"/>
    <lineage>
        <taxon>Eukaryota</taxon>
        <taxon>Fungi</taxon>
        <taxon>Dikarya</taxon>
        <taxon>Basidiomycota</taxon>
        <taxon>Agaricomycotina</taxon>
        <taxon>Agaricomycetes</taxon>
        <taxon>Agaricomycetidae</taxon>
        <taxon>Agaricales</taxon>
        <taxon>Agaricineae</taxon>
        <taxon>Psathyrellaceae</taxon>
        <taxon>Coprinellus</taxon>
    </lineage>
</organism>
<dbReference type="AlphaFoldDB" id="A0A4Y7SW22"/>
<evidence type="ECO:0000313" key="2">
    <source>
        <dbReference type="EMBL" id="TEB26066.1"/>
    </source>
</evidence>
<dbReference type="InterPro" id="IPR000626">
    <property type="entry name" value="Ubiquitin-like_dom"/>
</dbReference>
<accession>A0A4Y7SW22</accession>
<keyword evidence="3" id="KW-1185">Reference proteome</keyword>
<evidence type="ECO:0000259" key="1">
    <source>
        <dbReference type="PROSITE" id="PS50053"/>
    </source>
</evidence>
<dbReference type="InterPro" id="IPR029071">
    <property type="entry name" value="Ubiquitin-like_domsf"/>
</dbReference>
<gene>
    <name evidence="2" type="ORF">FA13DRAFT_1817093</name>
</gene>
<dbReference type="EMBL" id="QPFP01000051">
    <property type="protein sequence ID" value="TEB26066.1"/>
    <property type="molecule type" value="Genomic_DNA"/>
</dbReference>